<proteinExistence type="predicted"/>
<feature type="domain" description="Hemerythrin-like" evidence="1">
    <location>
        <begin position="16"/>
        <end position="130"/>
    </location>
</feature>
<dbReference type="Pfam" id="PF01814">
    <property type="entry name" value="Hemerythrin"/>
    <property type="match status" value="1"/>
</dbReference>
<organism evidence="2 3">
    <name type="scientific">Flexivirga endophytica</name>
    <dbReference type="NCBI Taxonomy" id="1849103"/>
    <lineage>
        <taxon>Bacteria</taxon>
        <taxon>Bacillati</taxon>
        <taxon>Actinomycetota</taxon>
        <taxon>Actinomycetes</taxon>
        <taxon>Micrococcales</taxon>
        <taxon>Dermacoccaceae</taxon>
        <taxon>Flexivirga</taxon>
    </lineage>
</organism>
<dbReference type="PANTHER" id="PTHR35585">
    <property type="entry name" value="HHE DOMAIN PROTEIN (AFU_ORTHOLOGUE AFUA_4G00730)"/>
    <property type="match status" value="1"/>
</dbReference>
<evidence type="ECO:0000259" key="1">
    <source>
        <dbReference type="Pfam" id="PF01814"/>
    </source>
</evidence>
<accession>A0A916T9Y9</accession>
<dbReference type="AlphaFoldDB" id="A0A916T9Y9"/>
<sequence length="177" mass="19172">MDQKNIDDVPTAIEIVGAVTAQHGMIRAAFHAAKTGSEKDQEVATERLLRLLAMHEAAEQLTVHPSLAHAGGGPVGVGDDRMAEERQTVQLIERLQELDHGSYEYNMQLALLEEAVTHHATAEESSELPLFGELGATERMRIGQALHAVATAVEGECPIEYGTFSTMVRDSTTWLAG</sequence>
<dbReference type="EMBL" id="BMHI01000004">
    <property type="protein sequence ID" value="GGB35569.1"/>
    <property type="molecule type" value="Genomic_DNA"/>
</dbReference>
<dbReference type="PANTHER" id="PTHR35585:SF1">
    <property type="entry name" value="HHE DOMAIN PROTEIN (AFU_ORTHOLOGUE AFUA_4G00730)"/>
    <property type="match status" value="1"/>
</dbReference>
<protein>
    <recommendedName>
        <fullName evidence="1">Hemerythrin-like domain-containing protein</fullName>
    </recommendedName>
</protein>
<reference evidence="2" key="2">
    <citation type="submission" date="2020-09" db="EMBL/GenBank/DDBJ databases">
        <authorList>
            <person name="Sun Q."/>
            <person name="Zhou Y."/>
        </authorList>
    </citation>
    <scope>NUCLEOTIDE SEQUENCE</scope>
    <source>
        <strain evidence="2">CGMCC 1.15085</strain>
    </source>
</reference>
<dbReference type="Proteomes" id="UP000636793">
    <property type="component" value="Unassembled WGS sequence"/>
</dbReference>
<gene>
    <name evidence="2" type="ORF">GCM10011492_27770</name>
</gene>
<dbReference type="RefSeq" id="WP_188837622.1">
    <property type="nucleotide sequence ID" value="NZ_BMHI01000004.1"/>
</dbReference>
<evidence type="ECO:0000313" key="3">
    <source>
        <dbReference type="Proteomes" id="UP000636793"/>
    </source>
</evidence>
<keyword evidence="3" id="KW-1185">Reference proteome</keyword>
<dbReference type="InterPro" id="IPR012312">
    <property type="entry name" value="Hemerythrin-like"/>
</dbReference>
<name>A0A916T9Y9_9MICO</name>
<evidence type="ECO:0000313" key="2">
    <source>
        <dbReference type="EMBL" id="GGB35569.1"/>
    </source>
</evidence>
<reference evidence="2" key="1">
    <citation type="journal article" date="2014" name="Int. J. Syst. Evol. Microbiol.">
        <title>Complete genome sequence of Corynebacterium casei LMG S-19264T (=DSM 44701T), isolated from a smear-ripened cheese.</title>
        <authorList>
            <consortium name="US DOE Joint Genome Institute (JGI-PGF)"/>
            <person name="Walter F."/>
            <person name="Albersmeier A."/>
            <person name="Kalinowski J."/>
            <person name="Ruckert C."/>
        </authorList>
    </citation>
    <scope>NUCLEOTIDE SEQUENCE</scope>
    <source>
        <strain evidence="2">CGMCC 1.15085</strain>
    </source>
</reference>
<comment type="caution">
    <text evidence="2">The sequence shown here is derived from an EMBL/GenBank/DDBJ whole genome shotgun (WGS) entry which is preliminary data.</text>
</comment>